<evidence type="ECO:0000256" key="3">
    <source>
        <dbReference type="ARBA" id="ARBA00023212"/>
    </source>
</evidence>
<keyword evidence="2" id="KW-0963">Cytoplasm</keyword>
<dbReference type="Gene3D" id="3.30.920.20">
    <property type="entry name" value="Gas2-like domain"/>
    <property type="match status" value="1"/>
</dbReference>
<accession>A0AAD7XSU5</accession>
<evidence type="ECO:0000256" key="2">
    <source>
        <dbReference type="ARBA" id="ARBA00022490"/>
    </source>
</evidence>
<evidence type="ECO:0000259" key="6">
    <source>
        <dbReference type="PROSITE" id="PS51460"/>
    </source>
</evidence>
<dbReference type="SMART" id="SM00243">
    <property type="entry name" value="GAS2"/>
    <property type="match status" value="1"/>
</dbReference>
<feature type="coiled-coil region" evidence="4">
    <location>
        <begin position="1277"/>
        <end position="1339"/>
    </location>
</feature>
<protein>
    <recommendedName>
        <fullName evidence="6">GAR domain-containing protein</fullName>
    </recommendedName>
</protein>
<dbReference type="SUPFAM" id="SSF143575">
    <property type="entry name" value="GAS2 domain-like"/>
    <property type="match status" value="1"/>
</dbReference>
<evidence type="ECO:0000313" key="8">
    <source>
        <dbReference type="Proteomes" id="UP001234581"/>
    </source>
</evidence>
<keyword evidence="3" id="KW-0206">Cytoskeleton</keyword>
<dbReference type="Pfam" id="PF02187">
    <property type="entry name" value="GAS2"/>
    <property type="match status" value="1"/>
</dbReference>
<evidence type="ECO:0000256" key="1">
    <source>
        <dbReference type="ARBA" id="ARBA00004245"/>
    </source>
</evidence>
<feature type="region of interest" description="Disordered" evidence="5">
    <location>
        <begin position="2004"/>
        <end position="2030"/>
    </location>
</feature>
<dbReference type="RefSeq" id="XP_058336612.1">
    <property type="nucleotide sequence ID" value="XM_058492619.1"/>
</dbReference>
<feature type="coiled-coil region" evidence="4">
    <location>
        <begin position="1627"/>
        <end position="1686"/>
    </location>
</feature>
<evidence type="ECO:0000256" key="4">
    <source>
        <dbReference type="SAM" id="Coils"/>
    </source>
</evidence>
<dbReference type="Proteomes" id="UP001234581">
    <property type="component" value="Unassembled WGS sequence"/>
</dbReference>
<comment type="subcellular location">
    <subcellularLocation>
        <location evidence="1">Cytoplasm</location>
        <location evidence="1">Cytoskeleton</location>
    </subcellularLocation>
</comment>
<feature type="compositionally biased region" description="Low complexity" evidence="5">
    <location>
        <begin position="1892"/>
        <end position="1906"/>
    </location>
</feature>
<keyword evidence="4" id="KW-0175">Coiled coil</keyword>
<dbReference type="GeneID" id="83220065"/>
<feature type="region of interest" description="Disordered" evidence="5">
    <location>
        <begin position="2043"/>
        <end position="2069"/>
    </location>
</feature>
<dbReference type="PROSITE" id="PS51460">
    <property type="entry name" value="GAR"/>
    <property type="match status" value="1"/>
</dbReference>
<name>A0AAD7XSU5_9FUNG</name>
<reference evidence="7 8" key="1">
    <citation type="submission" date="2023-03" db="EMBL/GenBank/DDBJ databases">
        <title>Genome sequence of Lichtheimia ornata CBS 291.66.</title>
        <authorList>
            <person name="Mohabir J.T."/>
            <person name="Shea T.P."/>
            <person name="Kurbessoian T."/>
            <person name="Berby B."/>
            <person name="Fontaine J."/>
            <person name="Livny J."/>
            <person name="Gnirke A."/>
            <person name="Stajich J.E."/>
            <person name="Cuomo C.A."/>
        </authorList>
    </citation>
    <scope>NUCLEOTIDE SEQUENCE [LARGE SCALE GENOMIC DNA]</scope>
    <source>
        <strain evidence="7">CBS 291.66</strain>
    </source>
</reference>
<gene>
    <name evidence="7" type="ORF">O0I10_012731</name>
</gene>
<comment type="caution">
    <text evidence="7">The sequence shown here is derived from an EMBL/GenBank/DDBJ whole genome shotgun (WGS) entry which is preliminary data.</text>
</comment>
<feature type="domain" description="GAR" evidence="6">
    <location>
        <begin position="1913"/>
        <end position="1987"/>
    </location>
</feature>
<dbReference type="InterPro" id="IPR036534">
    <property type="entry name" value="GAR_dom_sf"/>
</dbReference>
<dbReference type="GO" id="GO:0005856">
    <property type="term" value="C:cytoskeleton"/>
    <property type="evidence" value="ECO:0007669"/>
    <property type="project" value="UniProtKB-SubCell"/>
</dbReference>
<organism evidence="7 8">
    <name type="scientific">Lichtheimia ornata</name>
    <dbReference type="NCBI Taxonomy" id="688661"/>
    <lineage>
        <taxon>Eukaryota</taxon>
        <taxon>Fungi</taxon>
        <taxon>Fungi incertae sedis</taxon>
        <taxon>Mucoromycota</taxon>
        <taxon>Mucoromycotina</taxon>
        <taxon>Mucoromycetes</taxon>
        <taxon>Mucorales</taxon>
        <taxon>Lichtheimiaceae</taxon>
        <taxon>Lichtheimia</taxon>
    </lineage>
</organism>
<evidence type="ECO:0000256" key="5">
    <source>
        <dbReference type="SAM" id="MobiDB-lite"/>
    </source>
</evidence>
<feature type="compositionally biased region" description="Low complexity" evidence="5">
    <location>
        <begin position="2014"/>
        <end position="2030"/>
    </location>
</feature>
<feature type="region of interest" description="Disordered" evidence="5">
    <location>
        <begin position="1839"/>
        <end position="1915"/>
    </location>
</feature>
<feature type="coiled-coil region" evidence="4">
    <location>
        <begin position="303"/>
        <end position="377"/>
    </location>
</feature>
<proteinExistence type="predicted"/>
<keyword evidence="8" id="KW-1185">Reference proteome</keyword>
<dbReference type="InterPro" id="IPR003108">
    <property type="entry name" value="GAR_dom"/>
</dbReference>
<sequence>MPPSTKHNVELLLEWLQTQLALYTAVRIIPPIPPDFYLDTTFCIDLLLCLAHRFFPSSLPDLIVRLKRVGNSNNNISIAKNLFQEHWQLTPSSPSSSSNLLEYMYEIHATATTINHDDDDDDDKMSQQLCSLLEFVHLKLSSATVLDDDWLSNLEQIMTHASTLQQQQTTNTTTSNVLQLQYDHLYSWLAQIKVWSSYTTDDDDDMSQLHDALQQESLQGNDMLSHTILHRLITAPRQALLRQKVSERQHKHAQHVARLQDDWCHAQQVAKIDPANKDLMAKARLVFARLDGYTADHHMSSQLRSLEEQHRLALEAIEREHQQAEQQRHLHAFMQQSNELEEEVDHVIKNAMDHWDWEQATANVNALKDRLTTLTERTAARIPYPKHVDNQPVWQRVHDRKAGLVSLQDSLDTALQQHKRKLDHTAFIQQWMSHADMCISWLDSRTSTIHDASSMLYTIEGAMDRNDWEQLDHEWHSYASSFEAFRIGKLEPLLNADAVMDEKKRTIDTALATLDFAMKHFRQQLDEQLAMIQRHEEHAKLSTKLTEQTHAIWDAVAPIECGQHDIDSPTSIPSYEDDIQMDEQEMPIWLTHQIRDFTDLVQYTHTLQVEHARVKGIVDSALDIKVTGVILYHEIKQAASTLDTKHPYPAPNQHVVDTFVAQANEFCRTFGSLDRHHHTRTLTSLCPKGVRSTRPDPFLPSTDGSFYDAVSESCHILQHLVHSLVPLQQQYKDALQVKQHVSTLVERATTCSNRISTIQLDDDHTDLYSEIDALSEAFTQLPSTMKLISMQSAFDVMDHLRQQASHLNQEIQQHTLDIAAQNAKETWEATHHSIENDILQGKGDNLDDRMTKLEAHYLAMERAFGIAGNNDFSSCTATKQRNLERQVMEFQQQQERMQRLSEYQNLVTLWHQQMDTAFSKVDQTNTDIAKIVHTTQKSLVPPSNASTILDELQQSVIHVPVPDDRIRRWVVQGAVDGSKDTLVMMDERTHALQQGIIDIPDSILHARQVTDQCSLMQQLMLEMDDLFNVNDLETLTHLIDELATRIHDPVLHVFPNNGNDAETNARIREALDSKLFALKEKCAAMNASTRHSTWRSECKNVIDKCRADLDAIINSCADHKADPIKVNEKDILGIEQAIRHATDAAKAHLTDADDLETIDNLHSQAKNALEELTCAMEVAKEAIRDKEHWNAFQAQIDHLESMHNQYVDEQQHALKTMDRSLPEIALDIDTTCLSVMRVHIAQSSKRSQHVSRMEVQYKDVSLKHQELMDAIATADVNRDHDNRMQQMNHAADELIDQIRIVANEMHNVRAVWVTDATILEQLEQRIANVKDDYARKVEHVRALCSLSKTTRDDVNQQYRMLEETFEDASAFVTKMQGWVRTREMLDYAESSLQDTKRCRELLTEALAQMDDDDMDARMRYVELFNSVCAMEAEHAAQMADQQRQQELDAHQQSLRKVAEKMFTTIDDACSKMVDVAEHKNADAIHEHYFEMLALLTTQRTRCDQLERELEDVHVCRALHASIQHMASMHEALKVIGDHTRAAEEIMDWIRVREDRGTVTQAQLKAYAPTMARFRAFKLPTYEPQMHRIAQSRLAKVENAWMHLLEWMEDIDAKAQQEARYKQCMYQLEEMEAILKSAHFQLDQCQQQLVDDESHHHIDSMLREPEALALERRVQTLAERTAALLEEHRLSRSDLIDNDELAERQAAVDASIEQFYGAVEDTQCRVARALTISEYLMLSDDIDLMISIFKDHVDAAGAVVPSKKEQLSSTLEAMEAQQKYYDEHIEDKMDAAAELIVDMPRAVDLHFEALYERWESVQQQAQNRIATLKQRLQRRGRLASFPTTMTTAGPGSPPLPQSTTTIRGAGSTIPPSSSSSPLTPRVRRHSNNNNGLPPRSIIKPASSSSPPQTHYEPDPTNALDVEIGRVVNETQCAVRVQMVPGQVGKYWFGYRHPRLVYCRILKSGMVMVRVGGGWCELSEFIRERALLEESILCINNNNKGLPQQGFLSTTGRRPSLSQATTSSSTTLYSSSSLNNQPVVHLKKSSSSSTISSSNTTNTTVSSTSSSTTLSTTAPGCYLAGDKYMAVDHMGNHHPVRLVKADNIPNTSSGSRTILMK</sequence>
<evidence type="ECO:0000313" key="7">
    <source>
        <dbReference type="EMBL" id="KAJ8651698.1"/>
    </source>
</evidence>
<dbReference type="EMBL" id="JARTCD010000150">
    <property type="protein sequence ID" value="KAJ8651698.1"/>
    <property type="molecule type" value="Genomic_DNA"/>
</dbReference>
<dbReference type="GO" id="GO:0008017">
    <property type="term" value="F:microtubule binding"/>
    <property type="evidence" value="ECO:0007669"/>
    <property type="project" value="InterPro"/>
</dbReference>